<keyword evidence="2" id="KW-1133">Transmembrane helix</keyword>
<feature type="transmembrane region" description="Helical" evidence="2">
    <location>
        <begin position="59"/>
        <end position="77"/>
    </location>
</feature>
<feature type="transmembrane region" description="Helical" evidence="2">
    <location>
        <begin position="83"/>
        <end position="104"/>
    </location>
</feature>
<evidence type="ECO:0000256" key="1">
    <source>
        <dbReference type="SAM" id="Coils"/>
    </source>
</evidence>
<keyword evidence="1" id="KW-0175">Coiled coil</keyword>
<dbReference type="Proteomes" id="UP001330482">
    <property type="component" value="Chromosome"/>
</dbReference>
<protein>
    <submittedName>
        <fullName evidence="3">Uncharacterized protein</fullName>
    </submittedName>
</protein>
<proteinExistence type="predicted"/>
<keyword evidence="2" id="KW-0812">Transmembrane</keyword>
<keyword evidence="4" id="KW-1185">Reference proteome</keyword>
<organism evidence="3 4">
    <name type="scientific">Enterobacter wuhouensis</name>
    <dbReference type="NCBI Taxonomy" id="2529381"/>
    <lineage>
        <taxon>Bacteria</taxon>
        <taxon>Pseudomonadati</taxon>
        <taxon>Pseudomonadota</taxon>
        <taxon>Gammaproteobacteria</taxon>
        <taxon>Enterobacterales</taxon>
        <taxon>Enterobacteriaceae</taxon>
        <taxon>Enterobacter</taxon>
    </lineage>
</organism>
<keyword evidence="2" id="KW-0472">Membrane</keyword>
<reference evidence="3 4" key="1">
    <citation type="submission" date="2024-01" db="EMBL/GenBank/DDBJ databases">
        <title>AV1 has a protective and therapeutic effect against plant viruses.</title>
        <authorList>
            <person name="Wang F."/>
        </authorList>
    </citation>
    <scope>NUCLEOTIDE SEQUENCE [LARGE SCALE GENOMIC DNA]</scope>
    <source>
        <strain evidence="3 4">AV1</strain>
    </source>
</reference>
<evidence type="ECO:0000313" key="3">
    <source>
        <dbReference type="EMBL" id="WRW33596.1"/>
    </source>
</evidence>
<sequence>MSDEVVKPGNEEALSPNQSLSEAIKDKIFNKIYFYILVSFLLVNWQEILILFKSSEDIFYTLSIIFTSQMWFGIMLPPWFAHFGLPILFGTLASALTPYVTHWISKVTAKEFAKIRRADRKADLEVEDEFQDLRIKLVTKTNKADSLVNRIKLLEMQNATLSEKNTQLQEHRRQLFFGIKAFVDYYETKGTLKTPEDFAELFKLVEKTDFYKDDAIVGRVNKLIDDIKSIYFEEPEDEITATANE</sequence>
<evidence type="ECO:0000313" key="4">
    <source>
        <dbReference type="Proteomes" id="UP001330482"/>
    </source>
</evidence>
<feature type="coiled-coil region" evidence="1">
    <location>
        <begin position="144"/>
        <end position="174"/>
    </location>
</feature>
<accession>A0ABZ1DQG1</accession>
<feature type="transmembrane region" description="Helical" evidence="2">
    <location>
        <begin position="32"/>
        <end position="52"/>
    </location>
</feature>
<name>A0ABZ1DQG1_9ENTR</name>
<gene>
    <name evidence="3" type="ORF">VPX56_11030</name>
</gene>
<evidence type="ECO:0000256" key="2">
    <source>
        <dbReference type="SAM" id="Phobius"/>
    </source>
</evidence>
<dbReference type="RefSeq" id="WP_326471743.1">
    <property type="nucleotide sequence ID" value="NZ_CP142124.1"/>
</dbReference>
<dbReference type="EMBL" id="CP142124">
    <property type="protein sequence ID" value="WRW33596.1"/>
    <property type="molecule type" value="Genomic_DNA"/>
</dbReference>